<feature type="transmembrane region" description="Helical" evidence="13">
    <location>
        <begin position="769"/>
        <end position="794"/>
    </location>
</feature>
<dbReference type="AlphaFoldDB" id="A0A6A4TJ20"/>
<keyword evidence="2" id="KW-1003">Cell membrane</keyword>
<dbReference type="PANTHER" id="PTHR24369">
    <property type="entry name" value="ANTIGEN BSP, PUTATIVE-RELATED"/>
    <property type="match status" value="1"/>
</dbReference>
<evidence type="ECO:0000256" key="3">
    <source>
        <dbReference type="ARBA" id="ARBA00022614"/>
    </source>
</evidence>
<feature type="region of interest" description="Disordered" evidence="12">
    <location>
        <begin position="178"/>
        <end position="212"/>
    </location>
</feature>
<dbReference type="EMBL" id="VEVO01000004">
    <property type="protein sequence ID" value="KAF0042861.1"/>
    <property type="molecule type" value="Genomic_DNA"/>
</dbReference>
<dbReference type="Pfam" id="PF07679">
    <property type="entry name" value="I-set"/>
    <property type="match status" value="1"/>
</dbReference>
<evidence type="ECO:0000256" key="2">
    <source>
        <dbReference type="ARBA" id="ARBA00022475"/>
    </source>
</evidence>
<proteinExistence type="predicted"/>
<evidence type="ECO:0000256" key="13">
    <source>
        <dbReference type="SAM" id="Phobius"/>
    </source>
</evidence>
<evidence type="ECO:0000313" key="15">
    <source>
        <dbReference type="EMBL" id="KAF0042861.1"/>
    </source>
</evidence>
<dbReference type="InterPro" id="IPR003598">
    <property type="entry name" value="Ig_sub2"/>
</dbReference>
<accession>A0A6A4TJ20</accession>
<dbReference type="SMART" id="SM00409">
    <property type="entry name" value="IG"/>
    <property type="match status" value="1"/>
</dbReference>
<dbReference type="InterPro" id="IPR032675">
    <property type="entry name" value="LRR_dom_sf"/>
</dbReference>
<dbReference type="Pfam" id="PF13855">
    <property type="entry name" value="LRR_8"/>
    <property type="match status" value="3"/>
</dbReference>
<keyword evidence="3" id="KW-0433">Leucine-rich repeat</keyword>
<dbReference type="SMART" id="SM00369">
    <property type="entry name" value="LRR_TYP"/>
    <property type="match status" value="9"/>
</dbReference>
<dbReference type="FunFam" id="3.80.10.10:FF:000014">
    <property type="entry name" value="Leucine-rich repeat and immunoglobulin-like domain-containing nogo receptor-interacting protein 1"/>
    <property type="match status" value="1"/>
</dbReference>
<keyword evidence="5" id="KW-0732">Signal</keyword>
<evidence type="ECO:0000256" key="8">
    <source>
        <dbReference type="ARBA" id="ARBA00023136"/>
    </source>
</evidence>
<dbReference type="InterPro" id="IPR050541">
    <property type="entry name" value="LRR_TM_domain-containing"/>
</dbReference>
<dbReference type="InterPro" id="IPR003591">
    <property type="entry name" value="Leu-rich_rpt_typical-subtyp"/>
</dbReference>
<evidence type="ECO:0000256" key="12">
    <source>
        <dbReference type="SAM" id="MobiDB-lite"/>
    </source>
</evidence>
<dbReference type="Proteomes" id="UP000438429">
    <property type="component" value="Unassembled WGS sequence"/>
</dbReference>
<dbReference type="InterPro" id="IPR036179">
    <property type="entry name" value="Ig-like_dom_sf"/>
</dbReference>
<dbReference type="InterPro" id="IPR000483">
    <property type="entry name" value="Cys-rich_flank_reg_C"/>
</dbReference>
<evidence type="ECO:0000256" key="9">
    <source>
        <dbReference type="ARBA" id="ARBA00023157"/>
    </source>
</evidence>
<comment type="caution">
    <text evidence="15">The sequence shown here is derived from an EMBL/GenBank/DDBJ whole genome shotgun (WGS) entry which is preliminary data.</text>
</comment>
<keyword evidence="4 13" id="KW-0812">Transmembrane</keyword>
<dbReference type="FunFam" id="2.60.40.10:FF:000076">
    <property type="entry name" value="Leucine-rich repeat and Ig domain-containing 4"/>
    <property type="match status" value="1"/>
</dbReference>
<dbReference type="Gene3D" id="2.60.40.10">
    <property type="entry name" value="Immunoglobulins"/>
    <property type="match status" value="1"/>
</dbReference>
<dbReference type="InterPro" id="IPR001611">
    <property type="entry name" value="Leu-rich_rpt"/>
</dbReference>
<dbReference type="SUPFAM" id="SSF48726">
    <property type="entry name" value="Immunoglobulin"/>
    <property type="match status" value="1"/>
</dbReference>
<dbReference type="GO" id="GO:0005886">
    <property type="term" value="C:plasma membrane"/>
    <property type="evidence" value="ECO:0007669"/>
    <property type="project" value="UniProtKB-SubCell"/>
</dbReference>
<evidence type="ECO:0000256" key="1">
    <source>
        <dbReference type="ARBA" id="ARBA00004251"/>
    </source>
</evidence>
<keyword evidence="9" id="KW-1015">Disulfide bond</keyword>
<evidence type="ECO:0000256" key="4">
    <source>
        <dbReference type="ARBA" id="ARBA00022692"/>
    </source>
</evidence>
<dbReference type="InterPro" id="IPR013098">
    <property type="entry name" value="Ig_I-set"/>
</dbReference>
<evidence type="ECO:0000256" key="6">
    <source>
        <dbReference type="ARBA" id="ARBA00022737"/>
    </source>
</evidence>
<keyword evidence="10" id="KW-0325">Glycoprotein</keyword>
<keyword evidence="6" id="KW-0677">Repeat</keyword>
<sequence length="833" mass="93947">MFENQFFLDALEASGENPAWEREREIASLFPLPVRKCLQQHYWTVRRSWGRRKERLITKRSRQETKTLITVTFILLLLVMEHDINMSKADSSSDHSRFPEYKSWRASEGTPMTFSSTVTVLFTPPVIPFDGRSETVTDVHRMDTTTAASKLARQLLWQSILPQITNVDILSTAAAQTSSDPLTAHSSSSVRSGIKPRQPHTAGNAESRGSERLMVSSRMVSGEAGGQSYLVACWQPILILMLGTVLSGSTTGCPSRCDCNGQERSVVCHRRRLTTLPEGIPTETRLLDLSKNRLKTLGTEEFINYPQLEELQLNENTISSIEPGGFSNLMNLRTLGLRNNQLKLIQLGVFTGLTNLTQLDISENKIVILLDYMFQELYNLRALEVGDNDLVFISPRSFHGLSNLESLNIEGCNLASVPTDALSHLHNLLSLRLRYLNVTVIRDYSFKRLYRLRVLEISHMPTLDSMTPKCLFGLNLTSLSITNCNLSAIPYQAISHLRYLRFLNLSFNPIQTVEGNQLFNLQKLQAFHLAGGRLVAIEPYSFRGLNHLRVLNVSSNNLSTLEESVFHSVGNLETLALYDNPLACDCRLLWVFRRRWRLNFNRQQPTCASPEVVRGKEFKDFPDILPSDHFICQKSKVVDYKVQESHVDEGTTVYFTCQAEGDPVPVIMWLSPKKEYITMKTVGSRLSVSNEGTLEVRYAQIQDNGTYLCIASNAAGNDTKAAHLFVHSYSPNWPHQPNKTFAFISNQPSDEGANVTRSTVSFPFDVKTLIIATTMGFISFLGVVLFCLVILFLWSRGKDSTKSSIEVEYVPRKEETEEASPAEAPIQFNMKIM</sequence>
<organism evidence="15 16">
    <name type="scientific">Scophthalmus maximus</name>
    <name type="common">Turbot</name>
    <name type="synonym">Psetta maxima</name>
    <dbReference type="NCBI Taxonomy" id="52904"/>
    <lineage>
        <taxon>Eukaryota</taxon>
        <taxon>Metazoa</taxon>
        <taxon>Chordata</taxon>
        <taxon>Craniata</taxon>
        <taxon>Vertebrata</taxon>
        <taxon>Euteleostomi</taxon>
        <taxon>Actinopterygii</taxon>
        <taxon>Neopterygii</taxon>
        <taxon>Teleostei</taxon>
        <taxon>Neoteleostei</taxon>
        <taxon>Acanthomorphata</taxon>
        <taxon>Carangaria</taxon>
        <taxon>Pleuronectiformes</taxon>
        <taxon>Pleuronectoidei</taxon>
        <taxon>Scophthalmidae</taxon>
        <taxon>Scophthalmus</taxon>
    </lineage>
</organism>
<evidence type="ECO:0000256" key="7">
    <source>
        <dbReference type="ARBA" id="ARBA00022989"/>
    </source>
</evidence>
<keyword evidence="8 13" id="KW-0472">Membrane</keyword>
<dbReference type="PROSITE" id="PS51450">
    <property type="entry name" value="LRR"/>
    <property type="match status" value="2"/>
</dbReference>
<feature type="domain" description="Ig-like" evidence="14">
    <location>
        <begin position="622"/>
        <end position="725"/>
    </location>
</feature>
<evidence type="ECO:0000256" key="11">
    <source>
        <dbReference type="ARBA" id="ARBA00023319"/>
    </source>
</evidence>
<dbReference type="InterPro" id="IPR003599">
    <property type="entry name" value="Ig_sub"/>
</dbReference>
<keyword evidence="7 13" id="KW-1133">Transmembrane helix</keyword>
<protein>
    <recommendedName>
        <fullName evidence="14">Ig-like domain-containing protein</fullName>
    </recommendedName>
</protein>
<dbReference type="InterPro" id="IPR013783">
    <property type="entry name" value="Ig-like_fold"/>
</dbReference>
<evidence type="ECO:0000313" key="16">
    <source>
        <dbReference type="Proteomes" id="UP000438429"/>
    </source>
</evidence>
<reference evidence="15 16" key="1">
    <citation type="submission" date="2019-06" db="EMBL/GenBank/DDBJ databases">
        <title>Draft genomes of female and male turbot (Scophthalmus maximus).</title>
        <authorList>
            <person name="Xu H."/>
            <person name="Xu X.-W."/>
            <person name="Shao C."/>
            <person name="Chen S."/>
        </authorList>
    </citation>
    <scope>NUCLEOTIDE SEQUENCE [LARGE SCALE GENOMIC DNA]</scope>
    <source>
        <strain evidence="15">Ysfricsl-2016a</strain>
        <tissue evidence="15">Blood</tissue>
    </source>
</reference>
<dbReference type="SMART" id="SM00408">
    <property type="entry name" value="IGc2"/>
    <property type="match status" value="1"/>
</dbReference>
<dbReference type="SMART" id="SM00082">
    <property type="entry name" value="LRRCT"/>
    <property type="match status" value="1"/>
</dbReference>
<dbReference type="PROSITE" id="PS50835">
    <property type="entry name" value="IG_LIKE"/>
    <property type="match status" value="1"/>
</dbReference>
<dbReference type="PANTHER" id="PTHR24369:SF178">
    <property type="entry name" value="LEUCINE-RICH REPEAT AND IMMUNOGLOBULIN-LIKE DOMAIN-CONTAINING NOGO RECEPTOR-INTERACTING PROTEIN 1"/>
    <property type="match status" value="1"/>
</dbReference>
<keyword evidence="11" id="KW-0393">Immunoglobulin domain</keyword>
<dbReference type="Gene3D" id="3.80.10.10">
    <property type="entry name" value="Ribonuclease Inhibitor"/>
    <property type="match status" value="1"/>
</dbReference>
<dbReference type="SMART" id="SM00013">
    <property type="entry name" value="LRRNT"/>
    <property type="match status" value="1"/>
</dbReference>
<feature type="compositionally biased region" description="Polar residues" evidence="12">
    <location>
        <begin position="178"/>
        <end position="191"/>
    </location>
</feature>
<comment type="subcellular location">
    <subcellularLocation>
        <location evidence="1">Cell membrane</location>
        <topology evidence="1">Single-pass type I membrane protein</topology>
    </subcellularLocation>
</comment>
<dbReference type="InterPro" id="IPR000372">
    <property type="entry name" value="LRRNT"/>
</dbReference>
<evidence type="ECO:0000256" key="10">
    <source>
        <dbReference type="ARBA" id="ARBA00023180"/>
    </source>
</evidence>
<dbReference type="SUPFAM" id="SSF52058">
    <property type="entry name" value="L domain-like"/>
    <property type="match status" value="1"/>
</dbReference>
<evidence type="ECO:0000259" key="14">
    <source>
        <dbReference type="PROSITE" id="PS50835"/>
    </source>
</evidence>
<dbReference type="InterPro" id="IPR007110">
    <property type="entry name" value="Ig-like_dom"/>
</dbReference>
<evidence type="ECO:0000256" key="5">
    <source>
        <dbReference type="ARBA" id="ARBA00022729"/>
    </source>
</evidence>
<name>A0A6A4TJ20_SCOMX</name>
<gene>
    <name evidence="15" type="ORF">F2P81_004198</name>
</gene>